<gene>
    <name evidence="1" type="ORF">GM676_12135</name>
</gene>
<organism evidence="1 2">
    <name type="scientific">Duganella radicis</name>
    <dbReference type="NCBI Taxonomy" id="551988"/>
    <lineage>
        <taxon>Bacteria</taxon>
        <taxon>Pseudomonadati</taxon>
        <taxon>Pseudomonadota</taxon>
        <taxon>Betaproteobacteria</taxon>
        <taxon>Burkholderiales</taxon>
        <taxon>Oxalobacteraceae</taxon>
        <taxon>Telluria group</taxon>
        <taxon>Duganella</taxon>
    </lineage>
</organism>
<evidence type="ECO:0000313" key="2">
    <source>
        <dbReference type="Proteomes" id="UP000475582"/>
    </source>
</evidence>
<keyword evidence="2" id="KW-1185">Reference proteome</keyword>
<sequence length="88" mass="10192">MDEREAKEKIRAAIRESKYVWRTVRGISADTGITEETVLQILETADGFLRAYRRNPLGQTLYSTTEKYRRDATWKQKILDAITNKVGV</sequence>
<dbReference type="RefSeq" id="WP_155463823.1">
    <property type="nucleotide sequence ID" value="NZ_WNKY01000010.1"/>
</dbReference>
<accession>A0A6L6PGY9</accession>
<evidence type="ECO:0000313" key="1">
    <source>
        <dbReference type="EMBL" id="MTV38328.1"/>
    </source>
</evidence>
<dbReference type="EMBL" id="WNKY01000010">
    <property type="protein sequence ID" value="MTV38328.1"/>
    <property type="molecule type" value="Genomic_DNA"/>
</dbReference>
<protein>
    <submittedName>
        <fullName evidence="1">Uncharacterized protein</fullName>
    </submittedName>
</protein>
<proteinExistence type="predicted"/>
<name>A0A6L6PGY9_9BURK</name>
<dbReference type="AlphaFoldDB" id="A0A6L6PGY9"/>
<comment type="caution">
    <text evidence="1">The sequence shown here is derived from an EMBL/GenBank/DDBJ whole genome shotgun (WGS) entry which is preliminary data.</text>
</comment>
<dbReference type="OrthoDB" id="8781583at2"/>
<dbReference type="Proteomes" id="UP000475582">
    <property type="component" value="Unassembled WGS sequence"/>
</dbReference>
<reference evidence="1 2" key="1">
    <citation type="submission" date="2019-11" db="EMBL/GenBank/DDBJ databases">
        <title>Type strains purchased from KCTC, JCM and DSMZ.</title>
        <authorList>
            <person name="Lu H."/>
        </authorList>
    </citation>
    <scope>NUCLEOTIDE SEQUENCE [LARGE SCALE GENOMIC DNA]</scope>
    <source>
        <strain evidence="1 2">KCTC 22382</strain>
    </source>
</reference>